<evidence type="ECO:0000256" key="1">
    <source>
        <dbReference type="SAM" id="Phobius"/>
    </source>
</evidence>
<protein>
    <submittedName>
        <fullName evidence="2">Uncharacterized protein</fullName>
    </submittedName>
</protein>
<keyword evidence="1" id="KW-0812">Transmembrane</keyword>
<accession>A0A174FJJ0</accession>
<sequence length="32" mass="3894">MLYDMYIHEKQCFIACYLLLFELNVTPIFASY</sequence>
<gene>
    <name evidence="2" type="ORF">ERS852461_00404</name>
</gene>
<name>A0A174FJJ0_9BACE</name>
<dbReference type="EMBL" id="CZAE01000002">
    <property type="protein sequence ID" value="CUO50444.1"/>
    <property type="molecule type" value="Genomic_DNA"/>
</dbReference>
<dbReference type="AlphaFoldDB" id="A0A174FJJ0"/>
<organism evidence="2 3">
    <name type="scientific">Bacteroides faecis</name>
    <dbReference type="NCBI Taxonomy" id="674529"/>
    <lineage>
        <taxon>Bacteria</taxon>
        <taxon>Pseudomonadati</taxon>
        <taxon>Bacteroidota</taxon>
        <taxon>Bacteroidia</taxon>
        <taxon>Bacteroidales</taxon>
        <taxon>Bacteroidaceae</taxon>
        <taxon>Bacteroides</taxon>
    </lineage>
</organism>
<keyword evidence="1" id="KW-0472">Membrane</keyword>
<evidence type="ECO:0000313" key="3">
    <source>
        <dbReference type="Proteomes" id="UP000095606"/>
    </source>
</evidence>
<feature type="transmembrane region" description="Helical" evidence="1">
    <location>
        <begin position="12"/>
        <end position="30"/>
    </location>
</feature>
<proteinExistence type="predicted"/>
<evidence type="ECO:0000313" key="2">
    <source>
        <dbReference type="EMBL" id="CUO50444.1"/>
    </source>
</evidence>
<keyword evidence="1" id="KW-1133">Transmembrane helix</keyword>
<reference evidence="2 3" key="1">
    <citation type="submission" date="2015-09" db="EMBL/GenBank/DDBJ databases">
        <authorList>
            <consortium name="Pathogen Informatics"/>
        </authorList>
    </citation>
    <scope>NUCLEOTIDE SEQUENCE [LARGE SCALE GENOMIC DNA]</scope>
    <source>
        <strain evidence="2 3">2789STDY5834846</strain>
    </source>
</reference>
<dbReference type="Proteomes" id="UP000095606">
    <property type="component" value="Unassembled WGS sequence"/>
</dbReference>